<organism evidence="2 3">
    <name type="scientific">Aneurinibacillus aneurinilyticus</name>
    <name type="common">Bacillus aneurinolyticus</name>
    <dbReference type="NCBI Taxonomy" id="1391"/>
    <lineage>
        <taxon>Bacteria</taxon>
        <taxon>Bacillati</taxon>
        <taxon>Bacillota</taxon>
        <taxon>Bacilli</taxon>
        <taxon>Bacillales</taxon>
        <taxon>Paenibacillaceae</taxon>
        <taxon>Aneurinibacillus group</taxon>
        <taxon>Aneurinibacillus</taxon>
    </lineage>
</organism>
<feature type="compositionally biased region" description="Basic and acidic residues" evidence="1">
    <location>
        <begin position="7"/>
        <end position="28"/>
    </location>
</feature>
<evidence type="ECO:0000256" key="1">
    <source>
        <dbReference type="SAM" id="MobiDB-lite"/>
    </source>
</evidence>
<sequence length="1033" mass="113843">MAYNKQTWKDEIPDLTKPIKDASGKQKTDPQTGRPLYELVQEGTRITSARLNHAEQGIEDAHILIEQLAKEWGGSFVASPNGTTGFQFTVSGLTVSWTAGVGYVAGRRFDVAAGSLTLNPTQGQYIYLDTDGVVKRTTSQTTANAGLLLWYFATDASKVITSTDRRRTITPDSFVRREEVVLKEQGKGLSTNDYSNEEKAKVQDHDQRLTVIEDEMGEAAPIPATLKPGIQTITADSTTPFNVSSIKGRTLINLLGRDGNCEDVSKWTVFSASTALDNVNKVQGDNGIKVTISNNYGTIQNIAPPTIKNSDSAYYVFLAEVKRLNCSKIDIAISDNYLGEQSTSTTNFSTLWTKVTGSFLSGKTLQVRFFGTNGQSGYVDAIRLYEITAAEYAALDSMTPEQITAKYPYVDDVKPVRNPYAIRYGKNLLPPFTEWNLPYHSEVIDTYTVKVKLDGNTTGDPHIFVNVIPGQTYTLSVASITKTNTNDKPRISYNFVNADGTLRAPEYGVDNKPIQITVPNDVAKVKFYLNNNGLISTNIFEKPMLNIGDTALPFEPQNNDYVFYDVSLHSNVDGTVRDELFYRDGQPRKLEKFRDVVLDGSFISKLTLISVASPSGYKSIRWNANGLINAASKTGLNMCTKYDGTILKPWQSNEVPDEIWVNDSSTEFYLTVPNKDSGWGENYAPSEDEIKAYFNGWKIYTDGQAPETGSYTGTGTRRWCKITKVGIAQTGDTTYILPTASYEGYTPYRLIYQLAQPVEVPVTSEGKITLHEGTNVLEVGTGVVIREATKPFYIANEKLYVISNTTDAKSKLKYMSDRIFSVYKNEIRDLTVKRTQAGTPNGKEQATIDEVNYDPNAAYSVTYLVLDRYAFTAPLINLQGEYAKTVAGVLALEAKNAADVETRVSVVENFMGSLANKINTGKYNVRISNSGLWEYNDGTGWKGMSAIKSVQRGQASIKGGESINVTINTVNRQKSVLILTGQSTTGGGSGTGTGTSVGDLIRAELISDNTIYFITEFGINRVFNIAWQVIEYV</sequence>
<reference evidence="2 3" key="1">
    <citation type="submission" date="2020-04" db="EMBL/GenBank/DDBJ databases">
        <authorList>
            <person name="Hitch T.C.A."/>
            <person name="Wylensek D."/>
            <person name="Clavel T."/>
        </authorList>
    </citation>
    <scope>NUCLEOTIDE SEQUENCE [LARGE SCALE GENOMIC DNA]</scope>
    <source>
        <strain evidence="2 3">WB01_D5_05</strain>
    </source>
</reference>
<protein>
    <submittedName>
        <fullName evidence="2">Uncharacterized protein</fullName>
    </submittedName>
</protein>
<feature type="region of interest" description="Disordered" evidence="1">
    <location>
        <begin position="1"/>
        <end position="34"/>
    </location>
</feature>
<dbReference type="Gene3D" id="2.60.120.260">
    <property type="entry name" value="Galactose-binding domain-like"/>
    <property type="match status" value="1"/>
</dbReference>
<dbReference type="RefSeq" id="WP_168976782.1">
    <property type="nucleotide sequence ID" value="NZ_JABAGO010000093.1"/>
</dbReference>
<accession>A0A848D1F1</accession>
<evidence type="ECO:0000313" key="2">
    <source>
        <dbReference type="EMBL" id="NMF01486.1"/>
    </source>
</evidence>
<dbReference type="Proteomes" id="UP000561326">
    <property type="component" value="Unassembled WGS sequence"/>
</dbReference>
<gene>
    <name evidence="2" type="ORF">HF838_25190</name>
</gene>
<evidence type="ECO:0000313" key="3">
    <source>
        <dbReference type="Proteomes" id="UP000561326"/>
    </source>
</evidence>
<dbReference type="AlphaFoldDB" id="A0A848D1F1"/>
<dbReference type="EMBL" id="JABAGO010000093">
    <property type="protein sequence ID" value="NMF01486.1"/>
    <property type="molecule type" value="Genomic_DNA"/>
</dbReference>
<name>A0A848D1F1_ANEAE</name>
<comment type="caution">
    <text evidence="2">The sequence shown here is derived from an EMBL/GenBank/DDBJ whole genome shotgun (WGS) entry which is preliminary data.</text>
</comment>
<proteinExistence type="predicted"/>